<keyword evidence="5" id="KW-0862">Zinc</keyword>
<evidence type="ECO:0000256" key="5">
    <source>
        <dbReference type="PIRSR" id="PIRSR604254-1"/>
    </source>
</evidence>
<evidence type="ECO:0000313" key="8">
    <source>
        <dbReference type="EMBL" id="EWM23580.1"/>
    </source>
</evidence>
<dbReference type="AlphaFoldDB" id="W7T981"/>
<feature type="compositionally biased region" description="Basic and acidic residues" evidence="6">
    <location>
        <begin position="54"/>
        <end position="66"/>
    </location>
</feature>
<feature type="transmembrane region" description="Helical" evidence="7">
    <location>
        <begin position="226"/>
        <end position="248"/>
    </location>
</feature>
<protein>
    <submittedName>
        <fullName evidence="8">Progestin and adipoq receptor family member 4</fullName>
    </submittedName>
</protein>
<comment type="caution">
    <text evidence="8">The sequence shown here is derived from an EMBL/GenBank/DDBJ whole genome shotgun (WGS) entry which is preliminary data.</text>
</comment>
<dbReference type="GO" id="GO:0038023">
    <property type="term" value="F:signaling receptor activity"/>
    <property type="evidence" value="ECO:0007669"/>
    <property type="project" value="TreeGrafter"/>
</dbReference>
<feature type="transmembrane region" description="Helical" evidence="7">
    <location>
        <begin position="157"/>
        <end position="175"/>
    </location>
</feature>
<name>W7T981_9STRA</name>
<evidence type="ECO:0000256" key="4">
    <source>
        <dbReference type="ARBA" id="ARBA00023136"/>
    </source>
</evidence>
<keyword evidence="9" id="KW-1185">Reference proteome</keyword>
<reference evidence="8 9" key="1">
    <citation type="journal article" date="2014" name="Mol. Plant">
        <title>Chromosome Scale Genome Assembly and Transcriptome Profiling of Nannochloropsis gaditana in Nitrogen Depletion.</title>
        <authorList>
            <person name="Corteggiani Carpinelli E."/>
            <person name="Telatin A."/>
            <person name="Vitulo N."/>
            <person name="Forcato C."/>
            <person name="D'Angelo M."/>
            <person name="Schiavon R."/>
            <person name="Vezzi A."/>
            <person name="Giacometti G.M."/>
            <person name="Morosinotto T."/>
            <person name="Valle G."/>
        </authorList>
    </citation>
    <scope>NUCLEOTIDE SEQUENCE [LARGE SCALE GENOMIC DNA]</scope>
    <source>
        <strain evidence="8 9">B-31</strain>
    </source>
</reference>
<sequence>MVRYSTPAYRDSEDDHQGGHQLKILSPLPRVPWDLPPLPSGAGAGVSPPSVRQCHRDPQDVRHEAATCRPTRSQKRRSVADAKEYTQRPVEEERERSLSSSQGSRPPRLSVSRHEAPPYLVGNPFILSGYRRCITLREACQGLFYQHNSWLDTWTSVFSWVHSHVLLFVASYVYGVFRRDWLSAIVFASFYLHVAWIHAPASIVCHLVGNAGISQHVYELCLELDYLGIFIASVILAFTQAVFVYPWWGTLLNVLLAMGLTAYLVTHIRQVVLCHIGRLRMLLEIGSLYQLPLWFQAYQDCNSPSIPSSLPPSLLCACGMTGSLVVGGLTYALHFPERFAPGKFDVWWNSHALMHVWINVAMLSEFLFLLHMFLRRS</sequence>
<dbReference type="GO" id="GO:0046872">
    <property type="term" value="F:metal ion binding"/>
    <property type="evidence" value="ECO:0007669"/>
    <property type="project" value="UniProtKB-KW"/>
</dbReference>
<feature type="transmembrane region" description="Helical" evidence="7">
    <location>
        <begin position="314"/>
        <end position="334"/>
    </location>
</feature>
<evidence type="ECO:0000256" key="6">
    <source>
        <dbReference type="SAM" id="MobiDB-lite"/>
    </source>
</evidence>
<proteinExistence type="predicted"/>
<evidence type="ECO:0000256" key="2">
    <source>
        <dbReference type="ARBA" id="ARBA00022692"/>
    </source>
</evidence>
<gene>
    <name evidence="8" type="ORF">Naga_100266g3</name>
</gene>
<evidence type="ECO:0000256" key="1">
    <source>
        <dbReference type="ARBA" id="ARBA00004141"/>
    </source>
</evidence>
<keyword evidence="3 7" id="KW-1133">Transmembrane helix</keyword>
<dbReference type="OrthoDB" id="535992at2759"/>
<feature type="transmembrane region" description="Helical" evidence="7">
    <location>
        <begin position="254"/>
        <end position="272"/>
    </location>
</feature>
<dbReference type="EMBL" id="AZIL01001558">
    <property type="protein sequence ID" value="EWM23580.1"/>
    <property type="molecule type" value="Genomic_DNA"/>
</dbReference>
<dbReference type="PANTHER" id="PTHR20855:SF136">
    <property type="match status" value="1"/>
</dbReference>
<feature type="region of interest" description="Disordered" evidence="6">
    <location>
        <begin position="1"/>
        <end position="112"/>
    </location>
</feature>
<feature type="transmembrane region" description="Helical" evidence="7">
    <location>
        <begin position="181"/>
        <end position="205"/>
    </location>
</feature>
<dbReference type="PANTHER" id="PTHR20855">
    <property type="entry name" value="ADIPOR/PROGESTIN RECEPTOR-RELATED"/>
    <property type="match status" value="1"/>
</dbReference>
<dbReference type="Proteomes" id="UP000019335">
    <property type="component" value="Chromosome 16"/>
</dbReference>
<evidence type="ECO:0000313" key="9">
    <source>
        <dbReference type="Proteomes" id="UP000019335"/>
    </source>
</evidence>
<keyword evidence="8" id="KW-0675">Receptor</keyword>
<evidence type="ECO:0000256" key="7">
    <source>
        <dbReference type="SAM" id="Phobius"/>
    </source>
</evidence>
<organism evidence="8 9">
    <name type="scientific">Nannochloropsis gaditana</name>
    <dbReference type="NCBI Taxonomy" id="72520"/>
    <lineage>
        <taxon>Eukaryota</taxon>
        <taxon>Sar</taxon>
        <taxon>Stramenopiles</taxon>
        <taxon>Ochrophyta</taxon>
        <taxon>Eustigmatophyceae</taxon>
        <taxon>Eustigmatales</taxon>
        <taxon>Monodopsidaceae</taxon>
        <taxon>Nannochloropsis</taxon>
    </lineage>
</organism>
<comment type="subcellular location">
    <subcellularLocation>
        <location evidence="1">Membrane</location>
        <topology evidence="1">Multi-pass membrane protein</topology>
    </subcellularLocation>
</comment>
<keyword evidence="5" id="KW-0479">Metal-binding</keyword>
<feature type="binding site" evidence="5">
    <location>
        <position position="206"/>
    </location>
    <ligand>
        <name>Zn(2+)</name>
        <dbReference type="ChEBI" id="CHEBI:29105"/>
    </ligand>
</feature>
<accession>W7T981</accession>
<feature type="binding site" evidence="5">
    <location>
        <position position="355"/>
    </location>
    <ligand>
        <name>Zn(2+)</name>
        <dbReference type="ChEBI" id="CHEBI:29105"/>
    </ligand>
</feature>
<keyword evidence="4 7" id="KW-0472">Membrane</keyword>
<feature type="transmembrane region" description="Helical" evidence="7">
    <location>
        <begin position="354"/>
        <end position="374"/>
    </location>
</feature>
<feature type="binding site" evidence="5">
    <location>
        <position position="351"/>
    </location>
    <ligand>
        <name>Zn(2+)</name>
        <dbReference type="ChEBI" id="CHEBI:29105"/>
    </ligand>
</feature>
<feature type="compositionally biased region" description="Low complexity" evidence="6">
    <location>
        <begin position="98"/>
        <end position="110"/>
    </location>
</feature>
<feature type="compositionally biased region" description="Basic and acidic residues" evidence="6">
    <location>
        <begin position="78"/>
        <end position="97"/>
    </location>
</feature>
<evidence type="ECO:0000256" key="3">
    <source>
        <dbReference type="ARBA" id="ARBA00022989"/>
    </source>
</evidence>
<dbReference type="InterPro" id="IPR004254">
    <property type="entry name" value="AdipoR/HlyIII-related"/>
</dbReference>
<dbReference type="Pfam" id="PF03006">
    <property type="entry name" value="HlyIII"/>
    <property type="match status" value="1"/>
</dbReference>
<keyword evidence="2 7" id="KW-0812">Transmembrane</keyword>
<dbReference type="GO" id="GO:0016020">
    <property type="term" value="C:membrane"/>
    <property type="evidence" value="ECO:0007669"/>
    <property type="project" value="UniProtKB-SubCell"/>
</dbReference>